<gene>
    <name evidence="2" type="ORF">FHS83_001775</name>
</gene>
<dbReference type="InterPro" id="IPR021327">
    <property type="entry name" value="DUF2934"/>
</dbReference>
<feature type="region of interest" description="Disordered" evidence="1">
    <location>
        <begin position="72"/>
        <end position="111"/>
    </location>
</feature>
<proteinExistence type="predicted"/>
<organism evidence="2 3">
    <name type="scientific">Rhizomicrobium palustre</name>
    <dbReference type="NCBI Taxonomy" id="189966"/>
    <lineage>
        <taxon>Bacteria</taxon>
        <taxon>Pseudomonadati</taxon>
        <taxon>Pseudomonadota</taxon>
        <taxon>Alphaproteobacteria</taxon>
        <taxon>Micropepsales</taxon>
        <taxon>Micropepsaceae</taxon>
        <taxon>Rhizomicrobium</taxon>
    </lineage>
</organism>
<dbReference type="EMBL" id="JAASRM010000001">
    <property type="protein sequence ID" value="NIK88457.1"/>
    <property type="molecule type" value="Genomic_DNA"/>
</dbReference>
<protein>
    <submittedName>
        <fullName evidence="2">Putative membrane protein</fullName>
    </submittedName>
</protein>
<dbReference type="RefSeq" id="WP_167082632.1">
    <property type="nucleotide sequence ID" value="NZ_BAAADC010000001.1"/>
</dbReference>
<evidence type="ECO:0000313" key="2">
    <source>
        <dbReference type="EMBL" id="NIK88457.1"/>
    </source>
</evidence>
<dbReference type="Pfam" id="PF11154">
    <property type="entry name" value="DUF2934"/>
    <property type="match status" value="1"/>
</dbReference>
<name>A0A846MZU3_9PROT</name>
<keyword evidence="3" id="KW-1185">Reference proteome</keyword>
<accession>A0A846MZU3</accession>
<sequence length="111" mass="11746">MKAKAPISDDIRQAIALKAYYLWEADGRPHGKEHEHWAQAEAEILSVTPVKKAATKVAKPAAKEPVALAAAETAKEVAPKKPGKTAAKKTAAKTTAPKTKKAAKPKGEKNA</sequence>
<comment type="caution">
    <text evidence="2">The sequence shown here is derived from an EMBL/GenBank/DDBJ whole genome shotgun (WGS) entry which is preliminary data.</text>
</comment>
<feature type="compositionally biased region" description="Basic residues" evidence="1">
    <location>
        <begin position="81"/>
        <end position="91"/>
    </location>
</feature>
<reference evidence="2 3" key="1">
    <citation type="submission" date="2020-03" db="EMBL/GenBank/DDBJ databases">
        <title>Genomic Encyclopedia of Type Strains, Phase IV (KMG-IV): sequencing the most valuable type-strain genomes for metagenomic binning, comparative biology and taxonomic classification.</title>
        <authorList>
            <person name="Goeker M."/>
        </authorList>
    </citation>
    <scope>NUCLEOTIDE SEQUENCE [LARGE SCALE GENOMIC DNA]</scope>
    <source>
        <strain evidence="2 3">DSM 19867</strain>
    </source>
</reference>
<dbReference type="AlphaFoldDB" id="A0A846MZU3"/>
<evidence type="ECO:0000313" key="3">
    <source>
        <dbReference type="Proteomes" id="UP000570514"/>
    </source>
</evidence>
<dbReference type="Proteomes" id="UP000570514">
    <property type="component" value="Unassembled WGS sequence"/>
</dbReference>
<evidence type="ECO:0000256" key="1">
    <source>
        <dbReference type="SAM" id="MobiDB-lite"/>
    </source>
</evidence>